<gene>
    <name evidence="2" type="ORF">CYNAS_LOCUS7786</name>
</gene>
<evidence type="ECO:0000313" key="2">
    <source>
        <dbReference type="EMBL" id="CAJ0595803.1"/>
    </source>
</evidence>
<feature type="region of interest" description="Disordered" evidence="1">
    <location>
        <begin position="1"/>
        <end position="44"/>
    </location>
</feature>
<keyword evidence="3" id="KW-1185">Reference proteome</keyword>
<dbReference type="AlphaFoldDB" id="A0AA36M1V1"/>
<feature type="compositionally biased region" description="Polar residues" evidence="1">
    <location>
        <begin position="17"/>
        <end position="34"/>
    </location>
</feature>
<dbReference type="Proteomes" id="UP001176961">
    <property type="component" value="Unassembled WGS sequence"/>
</dbReference>
<name>A0AA36M1V1_CYLNA</name>
<reference evidence="2" key="1">
    <citation type="submission" date="2023-07" db="EMBL/GenBank/DDBJ databases">
        <authorList>
            <consortium name="CYATHOMIX"/>
        </authorList>
    </citation>
    <scope>NUCLEOTIDE SEQUENCE</scope>
    <source>
        <strain evidence="2">N/A</strain>
    </source>
</reference>
<sequence length="91" mass="9980">MVSQRRSTQSRKGKEANPSTPETNIPSSDILSSSQKDDEGLGGTTFRYSPTISFSSSFFIEQVATVFLSRKLSSSTESIAKESRYSAAMWS</sequence>
<evidence type="ECO:0000256" key="1">
    <source>
        <dbReference type="SAM" id="MobiDB-lite"/>
    </source>
</evidence>
<comment type="caution">
    <text evidence="2">The sequence shown here is derived from an EMBL/GenBank/DDBJ whole genome shotgun (WGS) entry which is preliminary data.</text>
</comment>
<feature type="region of interest" description="Disordered" evidence="1">
    <location>
        <begin position="72"/>
        <end position="91"/>
    </location>
</feature>
<evidence type="ECO:0000313" key="3">
    <source>
        <dbReference type="Proteomes" id="UP001176961"/>
    </source>
</evidence>
<protein>
    <submittedName>
        <fullName evidence="2">Uncharacterized protein</fullName>
    </submittedName>
</protein>
<dbReference type="EMBL" id="CATQJL010000112">
    <property type="protein sequence ID" value="CAJ0595803.1"/>
    <property type="molecule type" value="Genomic_DNA"/>
</dbReference>
<proteinExistence type="predicted"/>
<organism evidence="2 3">
    <name type="scientific">Cylicocyclus nassatus</name>
    <name type="common">Nematode worm</name>
    <dbReference type="NCBI Taxonomy" id="53992"/>
    <lineage>
        <taxon>Eukaryota</taxon>
        <taxon>Metazoa</taxon>
        <taxon>Ecdysozoa</taxon>
        <taxon>Nematoda</taxon>
        <taxon>Chromadorea</taxon>
        <taxon>Rhabditida</taxon>
        <taxon>Rhabditina</taxon>
        <taxon>Rhabditomorpha</taxon>
        <taxon>Strongyloidea</taxon>
        <taxon>Strongylidae</taxon>
        <taxon>Cylicocyclus</taxon>
    </lineage>
</organism>
<accession>A0AA36M1V1</accession>